<dbReference type="EMBL" id="CM043785">
    <property type="protein sequence ID" value="KAI4832623.1"/>
    <property type="molecule type" value="Genomic_DNA"/>
</dbReference>
<name>A0ACB9XXV9_CHAAC</name>
<feature type="non-terminal residue" evidence="1">
    <location>
        <position position="1"/>
    </location>
</feature>
<dbReference type="Proteomes" id="UP001057452">
    <property type="component" value="Chromosome 1"/>
</dbReference>
<gene>
    <name evidence="1" type="ORF">KUCAC02_015585</name>
</gene>
<keyword evidence="2" id="KW-1185">Reference proteome</keyword>
<evidence type="ECO:0000313" key="1">
    <source>
        <dbReference type="EMBL" id="KAI4832623.1"/>
    </source>
</evidence>
<organism evidence="1 2">
    <name type="scientific">Chaenocephalus aceratus</name>
    <name type="common">Blackfin icefish</name>
    <name type="synonym">Chaenichthys aceratus</name>
    <dbReference type="NCBI Taxonomy" id="36190"/>
    <lineage>
        <taxon>Eukaryota</taxon>
        <taxon>Metazoa</taxon>
        <taxon>Chordata</taxon>
        <taxon>Craniata</taxon>
        <taxon>Vertebrata</taxon>
        <taxon>Euteleostomi</taxon>
        <taxon>Actinopterygii</taxon>
        <taxon>Neopterygii</taxon>
        <taxon>Teleostei</taxon>
        <taxon>Neoteleostei</taxon>
        <taxon>Acanthomorphata</taxon>
        <taxon>Eupercaria</taxon>
        <taxon>Perciformes</taxon>
        <taxon>Notothenioidei</taxon>
        <taxon>Channichthyidae</taxon>
        <taxon>Chaenocephalus</taxon>
    </lineage>
</organism>
<feature type="non-terminal residue" evidence="1">
    <location>
        <position position="66"/>
    </location>
</feature>
<protein>
    <submittedName>
        <fullName evidence="1">Uncharacterized protein</fullName>
    </submittedName>
</protein>
<sequence>HRQSCVTAISHSASVMTRLEAQMISSTGATIAGVTTDSRERGFGAGRRRDRSVWGREIMTCLIIHL</sequence>
<evidence type="ECO:0000313" key="2">
    <source>
        <dbReference type="Proteomes" id="UP001057452"/>
    </source>
</evidence>
<comment type="caution">
    <text evidence="1">The sequence shown here is derived from an EMBL/GenBank/DDBJ whole genome shotgun (WGS) entry which is preliminary data.</text>
</comment>
<reference evidence="1" key="1">
    <citation type="submission" date="2022-05" db="EMBL/GenBank/DDBJ databases">
        <title>Chromosome-level genome of Chaenocephalus aceratus.</title>
        <authorList>
            <person name="Park H."/>
        </authorList>
    </citation>
    <scope>NUCLEOTIDE SEQUENCE</scope>
    <source>
        <strain evidence="1">KU_202001</strain>
    </source>
</reference>
<accession>A0ACB9XXV9</accession>
<proteinExistence type="predicted"/>